<dbReference type="GO" id="GO:0071949">
    <property type="term" value="F:FAD binding"/>
    <property type="evidence" value="ECO:0007669"/>
    <property type="project" value="InterPro"/>
</dbReference>
<organism evidence="5 6">
    <name type="scientific">Letharia lupina</name>
    <dbReference type="NCBI Taxonomy" id="560253"/>
    <lineage>
        <taxon>Eukaryota</taxon>
        <taxon>Fungi</taxon>
        <taxon>Dikarya</taxon>
        <taxon>Ascomycota</taxon>
        <taxon>Pezizomycotina</taxon>
        <taxon>Lecanoromycetes</taxon>
        <taxon>OSLEUM clade</taxon>
        <taxon>Lecanoromycetidae</taxon>
        <taxon>Lecanorales</taxon>
        <taxon>Lecanorineae</taxon>
        <taxon>Parmeliaceae</taxon>
        <taxon>Letharia</taxon>
    </lineage>
</organism>
<dbReference type="EMBL" id="JACCJB010000027">
    <property type="protein sequence ID" value="KAF6217510.1"/>
    <property type="molecule type" value="Genomic_DNA"/>
</dbReference>
<protein>
    <recommendedName>
        <fullName evidence="4">FAD-binding domain-containing protein</fullName>
    </recommendedName>
</protein>
<keyword evidence="2" id="KW-0274">FAD</keyword>
<evidence type="ECO:0000313" key="6">
    <source>
        <dbReference type="Proteomes" id="UP000593566"/>
    </source>
</evidence>
<keyword evidence="1" id="KW-0285">Flavoprotein</keyword>
<evidence type="ECO:0000259" key="4">
    <source>
        <dbReference type="Pfam" id="PF01494"/>
    </source>
</evidence>
<feature type="domain" description="FAD-binding" evidence="4">
    <location>
        <begin position="4"/>
        <end position="349"/>
    </location>
</feature>
<dbReference type="PRINTS" id="PR00420">
    <property type="entry name" value="RNGMNOXGNASE"/>
</dbReference>
<dbReference type="InterPro" id="IPR002938">
    <property type="entry name" value="FAD-bd"/>
</dbReference>
<dbReference type="RefSeq" id="XP_037146945.1">
    <property type="nucleotide sequence ID" value="XM_037297744.1"/>
</dbReference>
<accession>A0A8H6C5G4</accession>
<sequence length="418" mass="45875">MSKLRVLVSGASVAGPALAYWLVRAGCKVTVVERAPILRTNGQGLDVRDTARDVIKRMGIFDRIRDKSSHEEGLKIVDSNNRCFTRFGVDESGKGDSLTSDVEILRGELAGILFDVTKDDVSYIFGDMVESLEETEKEVGVNFANGTPTTAFDLVVAADGLGSKIRGIAFGNGYSHIRSLDSYASYFSIPPGDTDTMWSRVHWVKGGRCMLLRPDNVGRTRAFLSLTAYDKSDERLVRLEKASKEGISAQKLLVQELFQDADWEISRILKGMHESEDFYMQHVAQVRLNRWSSGRVTVVGDAGYAPSPFTGMGTSIAFIGAYVLAGEISRQPNDIPAALESYERVLRPYVESVQKLPPGIPWIVNPQSALGIRVFETVIRGVGLLSATGLATLFSKLAAYLPIGGDSFKLPDYEAFRQ</sequence>
<reference evidence="5 6" key="1">
    <citation type="journal article" date="2020" name="Genomics">
        <title>Complete, high-quality genomes from long-read metagenomic sequencing of two wolf lichen thalli reveals enigmatic genome architecture.</title>
        <authorList>
            <person name="McKenzie S.K."/>
            <person name="Walston R.F."/>
            <person name="Allen J.L."/>
        </authorList>
    </citation>
    <scope>NUCLEOTIDE SEQUENCE [LARGE SCALE GENOMIC DNA]</scope>
    <source>
        <strain evidence="5">WasteWater1</strain>
    </source>
</reference>
<dbReference type="InterPro" id="IPR036188">
    <property type="entry name" value="FAD/NAD-bd_sf"/>
</dbReference>
<evidence type="ECO:0000256" key="1">
    <source>
        <dbReference type="ARBA" id="ARBA00022630"/>
    </source>
</evidence>
<name>A0A8H6C5G4_9LECA</name>
<dbReference type="PANTHER" id="PTHR46865:SF2">
    <property type="entry name" value="MONOOXYGENASE"/>
    <property type="match status" value="1"/>
</dbReference>
<evidence type="ECO:0000256" key="3">
    <source>
        <dbReference type="ARBA" id="ARBA00023002"/>
    </source>
</evidence>
<gene>
    <name evidence="5" type="ORF">HO133_006848</name>
</gene>
<dbReference type="PANTHER" id="PTHR46865">
    <property type="entry name" value="OXIDOREDUCTASE-RELATED"/>
    <property type="match status" value="1"/>
</dbReference>
<proteinExistence type="predicted"/>
<dbReference type="InterPro" id="IPR051704">
    <property type="entry name" value="FAD_aromatic-hydroxylase"/>
</dbReference>
<dbReference type="Gene3D" id="3.30.9.10">
    <property type="entry name" value="D-Amino Acid Oxidase, subunit A, domain 2"/>
    <property type="match status" value="1"/>
</dbReference>
<dbReference type="Gene3D" id="3.50.50.60">
    <property type="entry name" value="FAD/NAD(P)-binding domain"/>
    <property type="match status" value="1"/>
</dbReference>
<evidence type="ECO:0000313" key="5">
    <source>
        <dbReference type="EMBL" id="KAF6217510.1"/>
    </source>
</evidence>
<keyword evidence="3" id="KW-0560">Oxidoreductase</keyword>
<dbReference type="GeneID" id="59335248"/>
<dbReference type="GO" id="GO:0016491">
    <property type="term" value="F:oxidoreductase activity"/>
    <property type="evidence" value="ECO:0007669"/>
    <property type="project" value="UniProtKB-KW"/>
</dbReference>
<comment type="caution">
    <text evidence="5">The sequence shown here is derived from an EMBL/GenBank/DDBJ whole genome shotgun (WGS) entry which is preliminary data.</text>
</comment>
<dbReference type="SUPFAM" id="SSF51905">
    <property type="entry name" value="FAD/NAD(P)-binding domain"/>
    <property type="match status" value="1"/>
</dbReference>
<evidence type="ECO:0000256" key="2">
    <source>
        <dbReference type="ARBA" id="ARBA00022827"/>
    </source>
</evidence>
<keyword evidence="6" id="KW-1185">Reference proteome</keyword>
<dbReference type="AlphaFoldDB" id="A0A8H6C5G4"/>
<dbReference type="Pfam" id="PF01494">
    <property type="entry name" value="FAD_binding_3"/>
    <property type="match status" value="1"/>
</dbReference>
<dbReference type="Proteomes" id="UP000593566">
    <property type="component" value="Unassembled WGS sequence"/>
</dbReference>